<proteinExistence type="predicted"/>
<gene>
    <name evidence="1" type="ORF">L596_001488</name>
</gene>
<name>A0A4U8ULX6_STECR</name>
<protein>
    <submittedName>
        <fullName evidence="1">Uncharacterized protein</fullName>
    </submittedName>
</protein>
<dbReference type="EMBL" id="AZBU02000001">
    <property type="protein sequence ID" value="TMS33791.1"/>
    <property type="molecule type" value="Genomic_DNA"/>
</dbReference>
<dbReference type="Proteomes" id="UP000298663">
    <property type="component" value="Chromosome X"/>
</dbReference>
<dbReference type="EMBL" id="CM016762">
    <property type="protein sequence ID" value="TMS33791.1"/>
    <property type="molecule type" value="Genomic_DNA"/>
</dbReference>
<evidence type="ECO:0000313" key="2">
    <source>
        <dbReference type="Proteomes" id="UP000298663"/>
    </source>
</evidence>
<reference evidence="1 2" key="1">
    <citation type="journal article" date="2015" name="Genome Biol.">
        <title>Comparative genomics of Steinernema reveals deeply conserved gene regulatory networks.</title>
        <authorList>
            <person name="Dillman A.R."/>
            <person name="Macchietto M."/>
            <person name="Porter C.F."/>
            <person name="Rogers A."/>
            <person name="Williams B."/>
            <person name="Antoshechkin I."/>
            <person name="Lee M.M."/>
            <person name="Goodwin Z."/>
            <person name="Lu X."/>
            <person name="Lewis E.E."/>
            <person name="Goodrich-Blair H."/>
            <person name="Stock S.P."/>
            <person name="Adams B.J."/>
            <person name="Sternberg P.W."/>
            <person name="Mortazavi A."/>
        </authorList>
    </citation>
    <scope>NUCLEOTIDE SEQUENCE [LARGE SCALE GENOMIC DNA]</scope>
    <source>
        <strain evidence="1 2">ALL</strain>
    </source>
</reference>
<keyword evidence="2" id="KW-1185">Reference proteome</keyword>
<sequence>MRFSSVWTDITTCIDGKQTCPLISAYNRPIHRSRSLLNDVVPSLYTCSWFLNISINPWKTPLIKYALTNLINLDVTTCQQHFSEKSFNDPAEVWLLHGNSRK</sequence>
<dbReference type="AlphaFoldDB" id="A0A4U8ULX6"/>
<reference evidence="1 2" key="2">
    <citation type="journal article" date="2019" name="G3 (Bethesda)">
        <title>Hybrid Assembly of the Genome of the Entomopathogenic Nematode Steinernema carpocapsae Identifies the X-Chromosome.</title>
        <authorList>
            <person name="Serra L."/>
            <person name="Macchietto M."/>
            <person name="Macias-Munoz A."/>
            <person name="McGill C.J."/>
            <person name="Rodriguez I.M."/>
            <person name="Rodriguez B."/>
            <person name="Murad R."/>
            <person name="Mortazavi A."/>
        </authorList>
    </citation>
    <scope>NUCLEOTIDE SEQUENCE [LARGE SCALE GENOMIC DNA]</scope>
    <source>
        <strain evidence="1 2">ALL</strain>
    </source>
</reference>
<evidence type="ECO:0000313" key="1">
    <source>
        <dbReference type="EMBL" id="TMS33791.1"/>
    </source>
</evidence>
<organism evidence="1 2">
    <name type="scientific">Steinernema carpocapsae</name>
    <name type="common">Entomopathogenic nematode</name>
    <dbReference type="NCBI Taxonomy" id="34508"/>
    <lineage>
        <taxon>Eukaryota</taxon>
        <taxon>Metazoa</taxon>
        <taxon>Ecdysozoa</taxon>
        <taxon>Nematoda</taxon>
        <taxon>Chromadorea</taxon>
        <taxon>Rhabditida</taxon>
        <taxon>Tylenchina</taxon>
        <taxon>Panagrolaimomorpha</taxon>
        <taxon>Strongyloidoidea</taxon>
        <taxon>Steinernematidae</taxon>
        <taxon>Steinernema</taxon>
    </lineage>
</organism>
<accession>A0A4U8ULX6</accession>
<comment type="caution">
    <text evidence="1">The sequence shown here is derived from an EMBL/GenBank/DDBJ whole genome shotgun (WGS) entry which is preliminary data.</text>
</comment>